<dbReference type="AlphaFoldDB" id="A0A1Y5ST35"/>
<dbReference type="EMBL" id="FWFV01000005">
    <property type="protein sequence ID" value="SLN47907.1"/>
    <property type="molecule type" value="Genomic_DNA"/>
</dbReference>
<feature type="signal peptide" evidence="2">
    <location>
        <begin position="1"/>
        <end position="17"/>
    </location>
</feature>
<reference evidence="3 4" key="1">
    <citation type="submission" date="2017-03" db="EMBL/GenBank/DDBJ databases">
        <authorList>
            <person name="Afonso C.L."/>
            <person name="Miller P.J."/>
            <person name="Scott M.A."/>
            <person name="Spackman E."/>
            <person name="Goraichik I."/>
            <person name="Dimitrov K.M."/>
            <person name="Suarez D.L."/>
            <person name="Swayne D.E."/>
        </authorList>
    </citation>
    <scope>NUCLEOTIDE SEQUENCE [LARGE SCALE GENOMIC DNA]</scope>
    <source>
        <strain evidence="3 4">CECT 7066</strain>
    </source>
</reference>
<feature type="region of interest" description="Disordered" evidence="1">
    <location>
        <begin position="120"/>
        <end position="143"/>
    </location>
</feature>
<dbReference type="Proteomes" id="UP000193870">
    <property type="component" value="Unassembled WGS sequence"/>
</dbReference>
<evidence type="ECO:0000313" key="4">
    <source>
        <dbReference type="Proteomes" id="UP000193870"/>
    </source>
</evidence>
<evidence type="ECO:0000313" key="3">
    <source>
        <dbReference type="EMBL" id="SLN47907.1"/>
    </source>
</evidence>
<dbReference type="RefSeq" id="WP_085854124.1">
    <property type="nucleotide sequence ID" value="NZ_FOPF01000005.1"/>
</dbReference>
<accession>A0A1Y5ST35</accession>
<dbReference type="OrthoDB" id="7876821at2"/>
<dbReference type="STRING" id="315423.SAMN04488020_105203"/>
<proteinExistence type="predicted"/>
<name>A0A1Y5ST35_9RHOB</name>
<feature type="compositionally biased region" description="Polar residues" evidence="1">
    <location>
        <begin position="131"/>
        <end position="141"/>
    </location>
</feature>
<feature type="chain" id="PRO_5011002646" evidence="2">
    <location>
        <begin position="18"/>
        <end position="266"/>
    </location>
</feature>
<organism evidence="3 4">
    <name type="scientific">Palleronia marisminoris</name>
    <dbReference type="NCBI Taxonomy" id="315423"/>
    <lineage>
        <taxon>Bacteria</taxon>
        <taxon>Pseudomonadati</taxon>
        <taxon>Pseudomonadota</taxon>
        <taxon>Alphaproteobacteria</taxon>
        <taxon>Rhodobacterales</taxon>
        <taxon>Roseobacteraceae</taxon>
        <taxon>Palleronia</taxon>
    </lineage>
</organism>
<feature type="region of interest" description="Disordered" evidence="1">
    <location>
        <begin position="246"/>
        <end position="266"/>
    </location>
</feature>
<sequence length="266" mass="27388">MLRLALAFCLVATTATAQDVLAQARSIYSDVQGEWAEPDKSCADPADTWSFGPNGVRAGLTRFNLLGIGGGGGAIRVDLVSQSSGARVPLNLVPQGEALEVAGSGIAVRLTRCIDRTFAQDIAPPQPDDGITSQSLDQNPQGEVDYLGPSTAELRQALDDPSDEMGVGPEIIEDTSAEDAFANQLAGAWASGGGACDWRLSSDRITAAGETYDVVNYSGTPDRIGVQALRSDGTPATFTVRPSGASAQIDGSVADGEGISASLSPC</sequence>
<keyword evidence="2" id="KW-0732">Signal</keyword>
<evidence type="ECO:0000256" key="2">
    <source>
        <dbReference type="SAM" id="SignalP"/>
    </source>
</evidence>
<keyword evidence="4" id="KW-1185">Reference proteome</keyword>
<protein>
    <submittedName>
        <fullName evidence="3">Uncharacterized protein</fullName>
    </submittedName>
</protein>
<evidence type="ECO:0000256" key="1">
    <source>
        <dbReference type="SAM" id="MobiDB-lite"/>
    </source>
</evidence>
<gene>
    <name evidence="3" type="ORF">PAM7066_02147</name>
</gene>